<dbReference type="GO" id="GO:0046872">
    <property type="term" value="F:metal ion binding"/>
    <property type="evidence" value="ECO:0007669"/>
    <property type="project" value="UniProtKB-KW"/>
</dbReference>
<dbReference type="InterPro" id="IPR027291">
    <property type="entry name" value="Glyco_hydro_38_N_sf"/>
</dbReference>
<dbReference type="InterPro" id="IPR015341">
    <property type="entry name" value="Glyco_hydro_38_cen"/>
</dbReference>
<dbReference type="PANTHER" id="PTHR46017:SF1">
    <property type="entry name" value="ALPHA-MANNOSIDASE 2C1"/>
    <property type="match status" value="1"/>
</dbReference>
<dbReference type="InterPro" id="IPR028995">
    <property type="entry name" value="Glyco_hydro_57/38_cen_sf"/>
</dbReference>
<dbReference type="SUPFAM" id="SSF88713">
    <property type="entry name" value="Glycoside hydrolase/deacetylase"/>
    <property type="match status" value="1"/>
</dbReference>
<evidence type="ECO:0000256" key="4">
    <source>
        <dbReference type="ARBA" id="ARBA00023295"/>
    </source>
</evidence>
<dbReference type="Pfam" id="PF17677">
    <property type="entry name" value="Glyco_hydro38C2"/>
    <property type="match status" value="1"/>
</dbReference>
<accession>A0A6J4VLI1</accession>
<dbReference type="Pfam" id="PF01074">
    <property type="entry name" value="Glyco_hydro_38N"/>
    <property type="match status" value="1"/>
</dbReference>
<comment type="similarity">
    <text evidence="1">Belongs to the glycosyl hydrolase 38 family.</text>
</comment>
<keyword evidence="3" id="KW-0378">Hydrolase</keyword>
<dbReference type="Pfam" id="PF09261">
    <property type="entry name" value="Alpha-mann_mid"/>
    <property type="match status" value="1"/>
</dbReference>
<protein>
    <submittedName>
        <fullName evidence="6">GH38</fullName>
    </submittedName>
</protein>
<dbReference type="GO" id="GO:0006013">
    <property type="term" value="P:mannose metabolic process"/>
    <property type="evidence" value="ECO:0007669"/>
    <property type="project" value="InterPro"/>
</dbReference>
<feature type="domain" description="Glycoside hydrolase family 38 central" evidence="5">
    <location>
        <begin position="511"/>
        <end position="589"/>
    </location>
</feature>
<dbReference type="SUPFAM" id="SSF88688">
    <property type="entry name" value="Families 57/38 glycoside transferase middle domain"/>
    <property type="match status" value="1"/>
</dbReference>
<evidence type="ECO:0000256" key="3">
    <source>
        <dbReference type="ARBA" id="ARBA00022801"/>
    </source>
</evidence>
<dbReference type="GO" id="GO:0009313">
    <property type="term" value="P:oligosaccharide catabolic process"/>
    <property type="evidence" value="ECO:0007669"/>
    <property type="project" value="TreeGrafter"/>
</dbReference>
<dbReference type="Gene3D" id="1.20.1270.50">
    <property type="entry name" value="Glycoside hydrolase family 38, central domain"/>
    <property type="match status" value="1"/>
</dbReference>
<organism evidence="6">
    <name type="scientific">uncultured Synechococcales cyanobacterium</name>
    <dbReference type="NCBI Taxonomy" id="1936017"/>
    <lineage>
        <taxon>Bacteria</taxon>
        <taxon>Bacillati</taxon>
        <taxon>Cyanobacteriota</taxon>
        <taxon>Cyanophyceae</taxon>
        <taxon>Synechococcales</taxon>
        <taxon>environmental samples</taxon>
    </lineage>
</organism>
<name>A0A6J4VLI1_9CYAN</name>
<dbReference type="CDD" id="cd10789">
    <property type="entry name" value="GH38N_AMII_ER_cytosolic"/>
    <property type="match status" value="1"/>
</dbReference>
<dbReference type="InterPro" id="IPR011013">
    <property type="entry name" value="Gal_mutarotase_sf_dom"/>
</dbReference>
<dbReference type="AlphaFoldDB" id="A0A6J4VLI1"/>
<keyword evidence="4" id="KW-0326">Glycosidase</keyword>
<keyword evidence="2" id="KW-0479">Metal-binding</keyword>
<dbReference type="InterPro" id="IPR037094">
    <property type="entry name" value="Glyco_hydro_38_cen_sf"/>
</dbReference>
<dbReference type="Gene3D" id="3.20.110.10">
    <property type="entry name" value="Glycoside hydrolase 38, N terminal domain"/>
    <property type="match status" value="1"/>
</dbReference>
<dbReference type="InterPro" id="IPR011330">
    <property type="entry name" value="Glyco_hydro/deAcase_b/a-brl"/>
</dbReference>
<evidence type="ECO:0000313" key="6">
    <source>
        <dbReference type="EMBL" id="CAA9581605.1"/>
    </source>
</evidence>
<dbReference type="Gene3D" id="2.60.40.1180">
    <property type="entry name" value="Golgi alpha-mannosidase II"/>
    <property type="match status" value="1"/>
</dbReference>
<dbReference type="InterPro" id="IPR013780">
    <property type="entry name" value="Glyco_hydro_b"/>
</dbReference>
<dbReference type="Pfam" id="PF07748">
    <property type="entry name" value="Glyco_hydro_38C"/>
    <property type="match status" value="1"/>
</dbReference>
<dbReference type="InterPro" id="IPR011682">
    <property type="entry name" value="Glyco_hydro_38_C"/>
</dbReference>
<sequence length="1060" mass="119068">MSDELTADLTEFDFIEVSASGGDNQSLQVHKIVAAIEQLRQLTRVNVQSAWQHCRTISPGAVSWAAVELNARGHIAWEAGQQLWLEQQFTIPNTLKGYPLAGKRVRLSLRWWAAQAQIFVNDQLVQEGDLFDCATRILLSSQASPGEIFTVRLKLISPGHDAGALVHSDLLFESDDPAKPDPGFVADELAVLQGYLQKFAPQKLGYLAAAVTLIDWSAVQNSPEFERVLLVLREHLQPLSSWIKQRRIFLLGHAHLDLAWLWPVSETWEVADRTFQSVLNLQQEFPDLIFCHSTPALYAWVEQHRPQLFAAIQQQVAAGRWEIVAGLWIEPELNLISGEALVRQVMYGQLYLQAKFGAVSTIAWLPDTFGFCWQLPQVLKQGGVEYFVTQKLRWNDTTQFPYEVFWWQSPDGSQIFSVMSGLIGEAIEPVKMATYAQSWEAQTGVKDTLWLMGVGDHGGGPSRDMLEVAQRWQQSPLFPRLEPSTAECFLQNLKARCQQDVPVWADELYLEFHRGCYTTHADQKRWNRRCEQLLYQAELFASVRSLLTGAAYPKAEIEGAWKQVLFNQFHDILPGSAIPEVFVDANRDWVAAQEVGMRILAEAKRAIAAEIALPSAPHPDSQPIVVFNSLNWQRSGVIRLELPQKLHSSQQWEVHDLEGNLVSSQQELDHSALLFLASNISSVGYRVFWLTPAPAPLAVSPPPQQFVLENDHLRVEVDPQTGNLSSVFDKTSQRQVLNSPGNVLQFFQDRGQYWDAWNIDPEYASHPLAAAQLQTIQWLSWGRLENRVRIVRQFGQSQFCQDYVLEAGAVLKIETVVDWQERQVLVKAAFPLAIQSSYATYEIPCGTIQRPTLPNPSPGEPYKQAKWEVPALQWADLSSVADGYGVSLLNDCKYGYDAQPDQLRLTLLRSPNWPDPNADRGWHEFTYALYPHAGGWQAAQTTQKGYELNQPLQVLLSPSSGAQSGLPPVGQFLDLQASNLVLMALKQAEANPQAWILRCYECCGKAAQLNLQGDLNLVIDQPVDLLERPVSTEASGGKINPWKITSFRVVPNSNNGQKTP</sequence>
<dbReference type="SMART" id="SM00872">
    <property type="entry name" value="Alpha-mann_mid"/>
    <property type="match status" value="1"/>
</dbReference>
<dbReference type="InterPro" id="IPR041147">
    <property type="entry name" value="GH38_C"/>
</dbReference>
<dbReference type="FunFam" id="1.20.1270.50:FF:000004">
    <property type="entry name" value="alpha-mannosidase 2C1 isoform X1"/>
    <property type="match status" value="1"/>
</dbReference>
<dbReference type="GO" id="GO:0030246">
    <property type="term" value="F:carbohydrate binding"/>
    <property type="evidence" value="ECO:0007669"/>
    <property type="project" value="InterPro"/>
</dbReference>
<evidence type="ECO:0000259" key="5">
    <source>
        <dbReference type="SMART" id="SM00872"/>
    </source>
</evidence>
<gene>
    <name evidence="6" type="ORF">AVDCRST_MAG81-3106</name>
</gene>
<dbReference type="EMBL" id="CADCWO010000166">
    <property type="protein sequence ID" value="CAA9581605.1"/>
    <property type="molecule type" value="Genomic_DNA"/>
</dbReference>
<dbReference type="Gene3D" id="2.70.98.30">
    <property type="entry name" value="Golgi alpha-mannosidase II, domain 4"/>
    <property type="match status" value="1"/>
</dbReference>
<reference evidence="6" key="1">
    <citation type="submission" date="2020-02" db="EMBL/GenBank/DDBJ databases">
        <authorList>
            <person name="Meier V. D."/>
        </authorList>
    </citation>
    <scope>NUCLEOTIDE SEQUENCE</scope>
    <source>
        <strain evidence="6">AVDCRST_MAG81</strain>
    </source>
</reference>
<dbReference type="InterPro" id="IPR000602">
    <property type="entry name" value="Glyco_hydro_38_N"/>
</dbReference>
<dbReference type="PANTHER" id="PTHR46017">
    <property type="entry name" value="ALPHA-MANNOSIDASE 2C1"/>
    <property type="match status" value="1"/>
</dbReference>
<dbReference type="GO" id="GO:0004559">
    <property type="term" value="F:alpha-mannosidase activity"/>
    <property type="evidence" value="ECO:0007669"/>
    <property type="project" value="InterPro"/>
</dbReference>
<dbReference type="SUPFAM" id="SSF74650">
    <property type="entry name" value="Galactose mutarotase-like"/>
    <property type="match status" value="1"/>
</dbReference>
<evidence type="ECO:0000256" key="2">
    <source>
        <dbReference type="ARBA" id="ARBA00022723"/>
    </source>
</evidence>
<evidence type="ECO:0000256" key="1">
    <source>
        <dbReference type="ARBA" id="ARBA00009792"/>
    </source>
</evidence>
<proteinExistence type="inferred from homology"/>